<dbReference type="PANTHER" id="PTHR33969:SF2">
    <property type="entry name" value="SEGREGATION AND CONDENSATION PROTEIN A"/>
    <property type="match status" value="1"/>
</dbReference>
<dbReference type="KEGG" id="bths:CNY62_09730"/>
<dbReference type="PANTHER" id="PTHR33969">
    <property type="entry name" value="SEGREGATION AND CONDENSATION PROTEIN A"/>
    <property type="match status" value="1"/>
</dbReference>
<evidence type="ECO:0000313" key="7">
    <source>
        <dbReference type="Proteomes" id="UP000270190"/>
    </source>
</evidence>
<keyword evidence="3" id="KW-0132">Cell division</keyword>
<dbReference type="STRING" id="2756.BFR44_11065"/>
<evidence type="ECO:0000256" key="3">
    <source>
        <dbReference type="HAMAP-Rule" id="MF_01805"/>
    </source>
</evidence>
<evidence type="ECO:0000313" key="4">
    <source>
        <dbReference type="EMBL" id="ATF26642.1"/>
    </source>
</evidence>
<dbReference type="InterPro" id="IPR023093">
    <property type="entry name" value="ScpA-like_C"/>
</dbReference>
<dbReference type="AlphaFoldDB" id="A0A1D2KAI0"/>
<keyword evidence="6" id="KW-1185">Reference proteome</keyword>
<dbReference type="GO" id="GO:0051301">
    <property type="term" value="P:cell division"/>
    <property type="evidence" value="ECO:0007669"/>
    <property type="project" value="UniProtKB-KW"/>
</dbReference>
<reference evidence="5" key="2">
    <citation type="submission" date="2018-04" db="EMBL/GenBank/DDBJ databases">
        <authorList>
            <person name="Go L.Y."/>
            <person name="Mitchell J.A."/>
        </authorList>
    </citation>
    <scope>NUCLEOTIDE SEQUENCE</scope>
    <source>
        <strain evidence="5">BSAS1 3</strain>
    </source>
</reference>
<accession>A0A1D2KAI0</accession>
<keyword evidence="3" id="KW-0963">Cytoplasm</keyword>
<proteinExistence type="inferred from homology"/>
<evidence type="ECO:0000313" key="6">
    <source>
        <dbReference type="Proteomes" id="UP000243591"/>
    </source>
</evidence>
<dbReference type="GO" id="GO:0007059">
    <property type="term" value="P:chromosome segregation"/>
    <property type="evidence" value="ECO:0007669"/>
    <property type="project" value="UniProtKB-UniRule"/>
</dbReference>
<evidence type="ECO:0000256" key="1">
    <source>
        <dbReference type="ARBA" id="ARBA00022829"/>
    </source>
</evidence>
<dbReference type="EMBL" id="CP023483">
    <property type="protein sequence ID" value="ATF26642.1"/>
    <property type="molecule type" value="Genomic_DNA"/>
</dbReference>
<keyword evidence="1 3" id="KW-0159">Chromosome partition</keyword>
<keyword evidence="3" id="KW-0131">Cell cycle</keyword>
<evidence type="ECO:0000256" key="2">
    <source>
        <dbReference type="ARBA" id="ARBA00044777"/>
    </source>
</evidence>
<reference evidence="4 6" key="1">
    <citation type="submission" date="2017-09" db="EMBL/GenBank/DDBJ databases">
        <title>Complete Genome Sequences of Two Strains of the Meat Spoilage Bacterium Brochothrix thermosphacta Isolated from Ground Chicken.</title>
        <authorList>
            <person name="Paoli G.C."/>
            <person name="Wijey C."/>
            <person name="Chen C.-Y."/>
            <person name="Nguyen L."/>
            <person name="Yan X."/>
            <person name="Irwin P.L."/>
        </authorList>
    </citation>
    <scope>NUCLEOTIDE SEQUENCE [LARGE SCALE GENOMIC DNA]</scope>
    <source>
        <strain evidence="4 6">BI</strain>
    </source>
</reference>
<dbReference type="GeneID" id="66536642"/>
<organism evidence="4 6">
    <name type="scientific">Brochothrix thermosphacta</name>
    <name type="common">Microbacterium thermosphactum</name>
    <dbReference type="NCBI Taxonomy" id="2756"/>
    <lineage>
        <taxon>Bacteria</taxon>
        <taxon>Bacillati</taxon>
        <taxon>Bacillota</taxon>
        <taxon>Bacilli</taxon>
        <taxon>Bacillales</taxon>
        <taxon>Listeriaceae</taxon>
        <taxon>Brochothrix</taxon>
    </lineage>
</organism>
<comment type="subcellular location">
    <subcellularLocation>
        <location evidence="3">Cytoplasm</location>
    </subcellularLocation>
    <text evidence="3">Associated with two foci at the outer edges of the nucleoid region in young cells, and at four foci within both cell halves in older cells.</text>
</comment>
<dbReference type="Proteomes" id="UP000243591">
    <property type="component" value="Chromosome"/>
</dbReference>
<dbReference type="Pfam" id="PF02616">
    <property type="entry name" value="SMC_ScpA"/>
    <property type="match status" value="1"/>
</dbReference>
<dbReference type="GO" id="GO:0006260">
    <property type="term" value="P:DNA replication"/>
    <property type="evidence" value="ECO:0007669"/>
    <property type="project" value="UniProtKB-UniRule"/>
</dbReference>
<dbReference type="RefSeq" id="WP_069125872.1">
    <property type="nucleotide sequence ID" value="NZ_CBCPHX010000010.1"/>
</dbReference>
<reference evidence="7" key="3">
    <citation type="submission" date="2018-04" db="EMBL/GenBank/DDBJ databases">
        <authorList>
            <person name="Illikoud N."/>
        </authorList>
    </citation>
    <scope>NUCLEOTIDE SEQUENCE [LARGE SCALE GENOMIC DNA]</scope>
</reference>
<comment type="similarity">
    <text evidence="3">Belongs to the ScpA family.</text>
</comment>
<dbReference type="EMBL" id="OUNC01000003">
    <property type="protein sequence ID" value="SPP26755.1"/>
    <property type="molecule type" value="Genomic_DNA"/>
</dbReference>
<dbReference type="InterPro" id="IPR003768">
    <property type="entry name" value="ScpA"/>
</dbReference>
<dbReference type="Gene3D" id="1.10.10.580">
    <property type="entry name" value="Structural maintenance of chromosome 1. Chain E"/>
    <property type="match status" value="1"/>
</dbReference>
<dbReference type="NCBIfam" id="NF000995">
    <property type="entry name" value="PRK00104.1-4"/>
    <property type="match status" value="1"/>
</dbReference>
<dbReference type="GO" id="GO:0005737">
    <property type="term" value="C:cytoplasm"/>
    <property type="evidence" value="ECO:0007669"/>
    <property type="project" value="UniProtKB-SubCell"/>
</dbReference>
<dbReference type="Proteomes" id="UP000270190">
    <property type="component" value="Unassembled WGS sequence"/>
</dbReference>
<evidence type="ECO:0000313" key="5">
    <source>
        <dbReference type="EMBL" id="SPP26755.1"/>
    </source>
</evidence>
<sequence length="247" mass="28599">MTEMTFKTAVFEGPLDLLLHLIKELEIDIYDIPVAQITDQYLEYIHTMKELQLDIAGDYIVMAATLLAIKSRTLLPKKIVEEDLLVEDYEGEDPREELVEQLVAYKQFKEVAVDLKDKEKERQQLFTKAPLPLIEEVALPETEEERVSMADLLGAFHKMMRRKKLAKPLQTTIARSEISIEERMNDMIELISRNKEAVMFETLFEENSRSMLVVSFLALLELMKRQTITVEQEGSFAGLMVSLKERQ</sequence>
<protein>
    <recommendedName>
        <fullName evidence="2 3">Segregation and condensation protein A</fullName>
    </recommendedName>
</protein>
<name>A0A1D2KAI0_BROTH</name>
<dbReference type="Gene3D" id="6.10.250.2410">
    <property type="match status" value="1"/>
</dbReference>
<dbReference type="HAMAP" id="MF_01805">
    <property type="entry name" value="ScpA"/>
    <property type="match status" value="1"/>
</dbReference>
<gene>
    <name evidence="3 5" type="primary">scpA</name>
    <name evidence="5" type="ORF">BTBSAS_110104</name>
    <name evidence="4" type="ORF">CNY62_09730</name>
</gene>
<comment type="function">
    <text evidence="3">Participates in chromosomal partition during cell division. May act via the formation of a condensin-like complex containing Smc and ScpB that pull DNA away from mid-cell into both cell halves.</text>
</comment>
<comment type="subunit">
    <text evidence="3">Component of a cohesin-like complex composed of ScpA, ScpB and the Smc homodimer, in which ScpA and ScpB bind to the head domain of Smc. The presence of the three proteins is required for the association of the complex with DNA.</text>
</comment>